<comment type="caution">
    <text evidence="3">The sequence shown here is derived from an EMBL/GenBank/DDBJ whole genome shotgun (WGS) entry which is preliminary data.</text>
</comment>
<feature type="signal peptide" evidence="2">
    <location>
        <begin position="1"/>
        <end position="23"/>
    </location>
</feature>
<feature type="region of interest" description="Disordered" evidence="1">
    <location>
        <begin position="108"/>
        <end position="138"/>
    </location>
</feature>
<accession>A0A9J6DDU8</accession>
<reference evidence="3" key="1">
    <citation type="journal article" date="2020" name="Cell">
        <title>Large-Scale Comparative Analyses of Tick Genomes Elucidate Their Genetic Diversity and Vector Capacities.</title>
        <authorList>
            <consortium name="Tick Genome and Microbiome Consortium (TIGMIC)"/>
            <person name="Jia N."/>
            <person name="Wang J."/>
            <person name="Shi W."/>
            <person name="Du L."/>
            <person name="Sun Y."/>
            <person name="Zhan W."/>
            <person name="Jiang J.F."/>
            <person name="Wang Q."/>
            <person name="Zhang B."/>
            <person name="Ji P."/>
            <person name="Bell-Sakyi L."/>
            <person name="Cui X.M."/>
            <person name="Yuan T.T."/>
            <person name="Jiang B.G."/>
            <person name="Yang W.F."/>
            <person name="Lam T.T."/>
            <person name="Chang Q.C."/>
            <person name="Ding S.J."/>
            <person name="Wang X.J."/>
            <person name="Zhu J.G."/>
            <person name="Ruan X.D."/>
            <person name="Zhao L."/>
            <person name="Wei J.T."/>
            <person name="Ye R.Z."/>
            <person name="Que T.C."/>
            <person name="Du C.H."/>
            <person name="Zhou Y.H."/>
            <person name="Cheng J.X."/>
            <person name="Dai P.F."/>
            <person name="Guo W.B."/>
            <person name="Han X.H."/>
            <person name="Huang E.J."/>
            <person name="Li L.F."/>
            <person name="Wei W."/>
            <person name="Gao Y.C."/>
            <person name="Liu J.Z."/>
            <person name="Shao H.Z."/>
            <person name="Wang X."/>
            <person name="Wang C.C."/>
            <person name="Yang T.C."/>
            <person name="Huo Q.B."/>
            <person name="Li W."/>
            <person name="Chen H.Y."/>
            <person name="Chen S.E."/>
            <person name="Zhou L.G."/>
            <person name="Ni X.B."/>
            <person name="Tian J.H."/>
            <person name="Sheng Y."/>
            <person name="Liu T."/>
            <person name="Pan Y.S."/>
            <person name="Xia L.Y."/>
            <person name="Li J."/>
            <person name="Zhao F."/>
            <person name="Cao W.C."/>
        </authorList>
    </citation>
    <scope>NUCLEOTIDE SEQUENCE</scope>
    <source>
        <strain evidence="3">Rmic-2018</strain>
    </source>
</reference>
<proteinExistence type="predicted"/>
<feature type="region of interest" description="Disordered" evidence="1">
    <location>
        <begin position="52"/>
        <end position="79"/>
    </location>
</feature>
<protein>
    <recommendedName>
        <fullName evidence="5">Secreted protein</fullName>
    </recommendedName>
</protein>
<dbReference type="Gene3D" id="2.40.250.10">
    <property type="entry name" value="Core binding factor, beta subunit"/>
    <property type="match status" value="1"/>
</dbReference>
<dbReference type="Proteomes" id="UP000821866">
    <property type="component" value="Chromosome 8"/>
</dbReference>
<keyword evidence="4" id="KW-1185">Reference proteome</keyword>
<organism evidence="3 4">
    <name type="scientific">Rhipicephalus microplus</name>
    <name type="common">Cattle tick</name>
    <name type="synonym">Boophilus microplus</name>
    <dbReference type="NCBI Taxonomy" id="6941"/>
    <lineage>
        <taxon>Eukaryota</taxon>
        <taxon>Metazoa</taxon>
        <taxon>Ecdysozoa</taxon>
        <taxon>Arthropoda</taxon>
        <taxon>Chelicerata</taxon>
        <taxon>Arachnida</taxon>
        <taxon>Acari</taxon>
        <taxon>Parasitiformes</taxon>
        <taxon>Ixodida</taxon>
        <taxon>Ixodoidea</taxon>
        <taxon>Ixodidae</taxon>
        <taxon>Rhipicephalinae</taxon>
        <taxon>Rhipicephalus</taxon>
        <taxon>Boophilus</taxon>
    </lineage>
</organism>
<evidence type="ECO:0000313" key="3">
    <source>
        <dbReference type="EMBL" id="KAH8020171.1"/>
    </source>
</evidence>
<evidence type="ECO:0000256" key="2">
    <source>
        <dbReference type="SAM" id="SignalP"/>
    </source>
</evidence>
<reference evidence="3" key="2">
    <citation type="submission" date="2021-09" db="EMBL/GenBank/DDBJ databases">
        <authorList>
            <person name="Jia N."/>
            <person name="Wang J."/>
            <person name="Shi W."/>
            <person name="Du L."/>
            <person name="Sun Y."/>
            <person name="Zhan W."/>
            <person name="Jiang J."/>
            <person name="Wang Q."/>
            <person name="Zhang B."/>
            <person name="Ji P."/>
            <person name="Sakyi L.B."/>
            <person name="Cui X."/>
            <person name="Yuan T."/>
            <person name="Jiang B."/>
            <person name="Yang W."/>
            <person name="Lam T.T.-Y."/>
            <person name="Chang Q."/>
            <person name="Ding S."/>
            <person name="Wang X."/>
            <person name="Zhu J."/>
            <person name="Ruan X."/>
            <person name="Zhao L."/>
            <person name="Wei J."/>
            <person name="Que T."/>
            <person name="Du C."/>
            <person name="Cheng J."/>
            <person name="Dai P."/>
            <person name="Han X."/>
            <person name="Huang E."/>
            <person name="Gao Y."/>
            <person name="Liu J."/>
            <person name="Shao H."/>
            <person name="Ye R."/>
            <person name="Li L."/>
            <person name="Wei W."/>
            <person name="Wang X."/>
            <person name="Wang C."/>
            <person name="Huo Q."/>
            <person name="Li W."/>
            <person name="Guo W."/>
            <person name="Chen H."/>
            <person name="Chen S."/>
            <person name="Zhou L."/>
            <person name="Zhou L."/>
            <person name="Ni X."/>
            <person name="Tian J."/>
            <person name="Zhou Y."/>
            <person name="Sheng Y."/>
            <person name="Liu T."/>
            <person name="Pan Y."/>
            <person name="Xia L."/>
            <person name="Li J."/>
            <person name="Zhao F."/>
            <person name="Cao W."/>
        </authorList>
    </citation>
    <scope>NUCLEOTIDE SEQUENCE</scope>
    <source>
        <strain evidence="3">Rmic-2018</strain>
        <tissue evidence="3">Larvae</tissue>
    </source>
</reference>
<dbReference type="SUPFAM" id="SSF50723">
    <property type="entry name" value="Core binding factor beta, CBF"/>
    <property type="match status" value="1"/>
</dbReference>
<keyword evidence="2" id="KW-0732">Signal</keyword>
<evidence type="ECO:0008006" key="5">
    <source>
        <dbReference type="Google" id="ProtNLM"/>
    </source>
</evidence>
<feature type="chain" id="PRO_5039903403" description="Secreted protein" evidence="2">
    <location>
        <begin position="24"/>
        <end position="138"/>
    </location>
</feature>
<evidence type="ECO:0000313" key="4">
    <source>
        <dbReference type="Proteomes" id="UP000821866"/>
    </source>
</evidence>
<name>A0A9J6DDU8_RHIMP</name>
<dbReference type="EMBL" id="JABSTU010000010">
    <property type="protein sequence ID" value="KAH8020171.1"/>
    <property type="molecule type" value="Genomic_DNA"/>
</dbReference>
<gene>
    <name evidence="3" type="ORF">HPB51_025332</name>
</gene>
<dbReference type="AlphaFoldDB" id="A0A9J6DDU8"/>
<evidence type="ECO:0000256" key="1">
    <source>
        <dbReference type="SAM" id="MobiDB-lite"/>
    </source>
</evidence>
<sequence length="138" mass="15445">MPGERFRFTPVLVSLFQAFVATGTNLQLVFSPCHNGYVDCCDFDKERGKVRPLPTGLAPGLPPQHSTVGSTRQKEPRLPIPLRPHCRHLLWALRCLVPPADKLRKFTKHTPVRHENAPSTRPRVLKGAGNALKARRAQ</sequence>
<dbReference type="InterPro" id="IPR036552">
    <property type="entry name" value="CBF_bsu_sf"/>
</dbReference>